<dbReference type="InterPro" id="IPR001675">
    <property type="entry name" value="Glyco_trans_29"/>
</dbReference>
<proteinExistence type="predicted"/>
<keyword evidence="4 9" id="KW-0808">Transferase</keyword>
<reference evidence="9 10" key="1">
    <citation type="journal article" date="2021" name="Angew. Chem. Int. Ed. Engl.">
        <title>A novel family of nonribosomal peptides modulate collective behavior in Pseudovibrio bacteria isolated from marine sponges.</title>
        <authorList>
            <person name="Ioca L.P."/>
            <person name="Dai Y."/>
            <person name="Kunakom S."/>
            <person name="Diaz-Espinosa J."/>
            <person name="Krunic A."/>
            <person name="Crnkovic C.M."/>
            <person name="Orjala J."/>
            <person name="Sanchez L.M."/>
            <person name="Ferreira A.G."/>
            <person name="Berlinck R.G.S."/>
            <person name="Eustaquio A.S."/>
        </authorList>
    </citation>
    <scope>NUCLEOTIDE SEQUENCE [LARGE SCALE GENOMIC DNA]</scope>
    <source>
        <strain evidence="9 10">Ab134</strain>
    </source>
</reference>
<evidence type="ECO:0000256" key="7">
    <source>
        <dbReference type="ARBA" id="ARBA00023136"/>
    </source>
</evidence>
<sequence>MRYLLRINFLVFFNKASLDRILKKADEISPRRHTQELHVLHSIQRLGFDKPDHSFWQILIVCSGKDFLANGEQFLRSCEACSPGLRVVVGISDSDKKAQELLQNVSRQLYATTVYEFKFASEFHANSNEVALYSAASWLSGHSKHALLILNIEFTVVEDLTLLPAVLQNCDLGAHTIRIKESGHRIAYPQPLWLKHTSKTFRLLEFIKKHINSKAADPVSEVELIKKAILKESSKLKTGCIPEFYRDKSLRENSYILRRPLHLVKGDTKHLSELTQKIQLTRTPPKNIVLFPLQDIGTKQPLDDNSFQTRISRLSRPGRIGWRAMARLISQSAQSTNISARVLPVAQWEVTQELIDQLHFAEQIFIPHKTYKQLPVDNATFYMQEYLPEIFTCSATGWGPSASWSNSDAFTNFPIDPRLEGFKAELKAQKKTKAPQRNQKHQNLPEFDVLAVLQVPGDEALTLHAKCTLDNFIEDMAELAEKENLKVLLRKHPLDLTNFYENAQKIWQSEHLIFSNLGHIHDVLMKAKCVAVINSGVGIEAMLMGKPVLAFGQAIYDQAVSLVSEKGISTSYQRAISEKHSSRTKRYDQFLSWFLYHISFKLDEPFFDKLPVSNGSEHSKENPVYHYYQNEMKLTSLRAKKVDFKKSKSFGISFSDILENSQKPLKKAEKFIKKNYYHEAVNRSKGLFMPYFNTDALAGKRVCLVGNAGKLLENEAADFIDSHDIVIRMNLGCPYIVKKGMTLEPDCEKYIYGVFTDGRSSQAEDYIVLDSSAPMAVLNEYTAVPAIGIKSDIWSCSTADRARQLFFAPIFNTQNVAPHPSLHHLSSKFILDHKVQRLPKIYTQKLQKKLSAEPTSGIIWIEFLRQAKLSELSLVGFDFNQSRHIVRKGLSLLEATGRYRHNPQRERNYVINCVLPAHKNIRLY</sequence>
<dbReference type="Proteomes" id="UP000680706">
    <property type="component" value="Chromosome"/>
</dbReference>
<gene>
    <name evidence="9" type="ORF">KGB56_13490</name>
</gene>
<protein>
    <submittedName>
        <fullName evidence="9">Glycosyltransferase family 29 protein</fullName>
        <ecNumber evidence="9">2.4.-.-</ecNumber>
    </submittedName>
</protein>
<dbReference type="InterPro" id="IPR038578">
    <property type="entry name" value="GT29-like_sf"/>
</dbReference>
<evidence type="ECO:0000313" key="10">
    <source>
        <dbReference type="Proteomes" id="UP000680706"/>
    </source>
</evidence>
<dbReference type="EC" id="2.4.-.-" evidence="9"/>
<organism evidence="9 10">
    <name type="scientific">Pseudovibrio brasiliensis</name>
    <dbReference type="NCBI Taxonomy" id="1898042"/>
    <lineage>
        <taxon>Bacteria</taxon>
        <taxon>Pseudomonadati</taxon>
        <taxon>Pseudomonadota</taxon>
        <taxon>Alphaproteobacteria</taxon>
        <taxon>Hyphomicrobiales</taxon>
        <taxon>Stappiaceae</taxon>
        <taxon>Pseudovibrio</taxon>
    </lineage>
</organism>
<accession>A0ABX8AJF2</accession>
<dbReference type="Pfam" id="PF05159">
    <property type="entry name" value="Capsule_synth"/>
    <property type="match status" value="1"/>
</dbReference>
<keyword evidence="8" id="KW-0325">Glycoprotein</keyword>
<dbReference type="Pfam" id="PF00777">
    <property type="entry name" value="Glyco_transf_29"/>
    <property type="match status" value="1"/>
</dbReference>
<dbReference type="InterPro" id="IPR043148">
    <property type="entry name" value="TagF_C"/>
</dbReference>
<keyword evidence="3 9" id="KW-0328">Glycosyltransferase</keyword>
<dbReference type="InterPro" id="IPR007833">
    <property type="entry name" value="Capsule_polysaccharide_synth"/>
</dbReference>
<dbReference type="RefSeq" id="WP_075696930.1">
    <property type="nucleotide sequence ID" value="NZ_CP074126.1"/>
</dbReference>
<dbReference type="Gene3D" id="3.40.50.12580">
    <property type="match status" value="1"/>
</dbReference>
<evidence type="ECO:0000256" key="6">
    <source>
        <dbReference type="ARBA" id="ARBA00022989"/>
    </source>
</evidence>
<evidence type="ECO:0000313" key="9">
    <source>
        <dbReference type="EMBL" id="QUS54407.1"/>
    </source>
</evidence>
<keyword evidence="10" id="KW-1185">Reference proteome</keyword>
<evidence type="ECO:0000256" key="2">
    <source>
        <dbReference type="ARBA" id="ARBA00004308"/>
    </source>
</evidence>
<evidence type="ECO:0000256" key="4">
    <source>
        <dbReference type="ARBA" id="ARBA00022679"/>
    </source>
</evidence>
<evidence type="ECO:0000256" key="8">
    <source>
        <dbReference type="ARBA" id="ARBA00023180"/>
    </source>
</evidence>
<evidence type="ECO:0000256" key="1">
    <source>
        <dbReference type="ARBA" id="ARBA00004167"/>
    </source>
</evidence>
<evidence type="ECO:0000256" key="3">
    <source>
        <dbReference type="ARBA" id="ARBA00022676"/>
    </source>
</evidence>
<dbReference type="Gene3D" id="3.90.1480.20">
    <property type="entry name" value="Glycosyl transferase family 29"/>
    <property type="match status" value="1"/>
</dbReference>
<keyword evidence="5" id="KW-0812">Transmembrane</keyword>
<keyword evidence="7" id="KW-0472">Membrane</keyword>
<name>A0ABX8AJF2_9HYPH</name>
<comment type="subcellular location">
    <subcellularLocation>
        <location evidence="2">Endomembrane system</location>
    </subcellularLocation>
    <subcellularLocation>
        <location evidence="1">Membrane</location>
        <topology evidence="1">Single-pass membrane protein</topology>
    </subcellularLocation>
</comment>
<evidence type="ECO:0000256" key="5">
    <source>
        <dbReference type="ARBA" id="ARBA00022692"/>
    </source>
</evidence>
<keyword evidence="6" id="KW-1133">Transmembrane helix</keyword>
<dbReference type="GO" id="GO:0016757">
    <property type="term" value="F:glycosyltransferase activity"/>
    <property type="evidence" value="ECO:0007669"/>
    <property type="project" value="UniProtKB-KW"/>
</dbReference>
<dbReference type="EMBL" id="CP074126">
    <property type="protein sequence ID" value="QUS54407.1"/>
    <property type="molecule type" value="Genomic_DNA"/>
</dbReference>